<feature type="region of interest" description="Disordered" evidence="1">
    <location>
        <begin position="214"/>
        <end position="237"/>
    </location>
</feature>
<sequence length="816" mass="91559">MNRKALISLAIEQGQSGQVVGEILDVICAHPDLIDLPRMVAGLLRALRISELGSPIRIGNCDPLVWREACMWIVSLSRQPQISERLGNRFWLGTPPPTRNPVLSRGVKKYGFPYAALWHAPRDTENAPDYDRLVAQLLAATQPPSQSPLSAQRYAAFLDLRWLCEARHLIIPPELRVWGGTANFVAACRGFSVLDSRSENADRFASITRLVRYSQGEEPQTRSNGGGSRGRRGKSDTPELTHFIAEDHRGFALGDPDDPDQLPGHYQILTKSPTIDEDVDGLAPDELSPAAEIWLLDDDGIERPFVADLLSQQGIENHIVRSRQQLPFTYAQFTLAELRDLLFGASDLFIACRQKLNRNQDCVQVQLRMEAILMLHLSLWLGQPPIHVVQLIVVDREMDCSDGVALVRGAPGQFSVGVRRPELAGDERWQASAGIRSSQTRLLLPDLAGSSALIEALLRHFPRASNRVFRHQTEALVTEARRVLSILGKGDSRYTLGKIRNYLFHRLVADTHDIAIAGMLSGVRVPSAQTPQYYLQPRVSHLRRIYSASLRRVLQQVYACAGLAYELPELDEMDQDGSVGATHCLLPETISANVSALASILRKRPPSTLDGQIAWHNAYTLWVVQMFMLSTGCRAIRNPLRFVDEFDPLLRMGAIADKDSGDRHMSRLVCVPEMLQRQLAHYFAHCAAISKTLLSATEEGDERWSRGFLLSHSENGVRRIEIRPATLYLHMEQVAGYIPHRINAYRKFIRTELFERGCPAEALAAFMGHWLRGEEPQDHYSSFCPAAYAEEMSSWITQLLKSLGWYVQGSRWGVMR</sequence>
<name>A0A2R3ITL5_9PSED</name>
<keyword evidence="3" id="KW-1185">Reference proteome</keyword>
<evidence type="ECO:0000313" key="2">
    <source>
        <dbReference type="EMBL" id="AVK05265.1"/>
    </source>
</evidence>
<dbReference type="Proteomes" id="UP000238390">
    <property type="component" value="Chromosome"/>
</dbReference>
<accession>A0A2R3ITL5</accession>
<evidence type="ECO:0000313" key="3">
    <source>
        <dbReference type="Proteomes" id="UP000238390"/>
    </source>
</evidence>
<organism evidence="2 3">
    <name type="scientific">Pseudomonas paraeruginosa</name>
    <dbReference type="NCBI Taxonomy" id="2994495"/>
    <lineage>
        <taxon>Bacteria</taxon>
        <taxon>Pseudomonadati</taxon>
        <taxon>Pseudomonadota</taxon>
        <taxon>Gammaproteobacteria</taxon>
        <taxon>Pseudomonadales</taxon>
        <taxon>Pseudomonadaceae</taxon>
        <taxon>Pseudomonas</taxon>
    </lineage>
</organism>
<evidence type="ECO:0000256" key="1">
    <source>
        <dbReference type="SAM" id="MobiDB-lite"/>
    </source>
</evidence>
<reference evidence="2 3" key="1">
    <citation type="submission" date="2018-02" db="EMBL/GenBank/DDBJ databases">
        <title>FDA/CDC Antimicrobial Resistant Isolate Bank Genome Sequencing.</title>
        <authorList>
            <person name="Benahmed F.H."/>
            <person name="Lutgring J.D."/>
            <person name="Yoo B."/>
            <person name="Machado M."/>
            <person name="Brown A."/>
            <person name="McAllister G."/>
            <person name="Perry A."/>
            <person name="Halpin A.L."/>
            <person name="Vavikolanu K."/>
            <person name="Ott S."/>
            <person name="Zhao X."/>
            <person name="Tallon L.J."/>
            <person name="Sadzewicz L."/>
            <person name="Aluvathingal J."/>
            <person name="Nadendla S."/>
            <person name="Voskania-kordi A."/>
            <person name="Simonyan V."/>
            <person name="Patel J."/>
            <person name="Shawar R.M."/>
        </authorList>
    </citation>
    <scope>NUCLEOTIDE SEQUENCE [LARGE SCALE GENOMIC DNA]</scope>
    <source>
        <strain evidence="2 3">AR_0356</strain>
    </source>
</reference>
<dbReference type="AlphaFoldDB" id="A0A2R3ITL5"/>
<proteinExistence type="predicted"/>
<gene>
    <name evidence="2" type="ORF">CSB93_1510</name>
</gene>
<protein>
    <submittedName>
        <fullName evidence="2">Uncharacterized protein</fullName>
    </submittedName>
</protein>
<dbReference type="EMBL" id="CP027169">
    <property type="protein sequence ID" value="AVK05265.1"/>
    <property type="molecule type" value="Genomic_DNA"/>
</dbReference>